<proteinExistence type="predicted"/>
<protein>
    <submittedName>
        <fullName evidence="1">Uncharacterized protein</fullName>
    </submittedName>
</protein>
<evidence type="ECO:0000313" key="1">
    <source>
        <dbReference type="EMBL" id="KAF5839170.1"/>
    </source>
</evidence>
<organism evidence="1 2">
    <name type="scientific">Dunaliella salina</name>
    <name type="common">Green alga</name>
    <name type="synonym">Protococcus salinus</name>
    <dbReference type="NCBI Taxonomy" id="3046"/>
    <lineage>
        <taxon>Eukaryota</taxon>
        <taxon>Viridiplantae</taxon>
        <taxon>Chlorophyta</taxon>
        <taxon>core chlorophytes</taxon>
        <taxon>Chlorophyceae</taxon>
        <taxon>CS clade</taxon>
        <taxon>Chlamydomonadales</taxon>
        <taxon>Dunaliellaceae</taxon>
        <taxon>Dunaliella</taxon>
    </lineage>
</organism>
<dbReference type="EMBL" id="MU069552">
    <property type="protein sequence ID" value="KAF5839170.1"/>
    <property type="molecule type" value="Genomic_DNA"/>
</dbReference>
<name>A0ABQ7GX38_DUNSA</name>
<gene>
    <name evidence="1" type="ORF">DUNSADRAFT_1397</name>
</gene>
<reference evidence="1" key="1">
    <citation type="submission" date="2017-08" db="EMBL/GenBank/DDBJ databases">
        <authorList>
            <person name="Polle J.E."/>
            <person name="Barry K."/>
            <person name="Cushman J."/>
            <person name="Schmutz J."/>
            <person name="Tran D."/>
            <person name="Hathwaick L.T."/>
            <person name="Yim W.C."/>
            <person name="Jenkins J."/>
            <person name="Mckie-Krisberg Z.M."/>
            <person name="Prochnik S."/>
            <person name="Lindquist E."/>
            <person name="Dockter R.B."/>
            <person name="Adam C."/>
            <person name="Molina H."/>
            <person name="Bunkerborg J."/>
            <person name="Jin E."/>
            <person name="Buchheim M."/>
            <person name="Magnuson J."/>
        </authorList>
    </citation>
    <scope>NUCLEOTIDE SEQUENCE</scope>
    <source>
        <strain evidence="1">CCAP 19/18</strain>
    </source>
</reference>
<comment type="caution">
    <text evidence="1">The sequence shown here is derived from an EMBL/GenBank/DDBJ whole genome shotgun (WGS) entry which is preliminary data.</text>
</comment>
<keyword evidence="2" id="KW-1185">Reference proteome</keyword>
<sequence>MYPALGMSTSFASNREAELLRVAPSKQLLLTAIVLHDHIHSDSCMLTFMRAHSHACSQSCVLTVMRAHIMHAHIHACSQSCMLTFIRAHSHVCSHSCMLTVMHAHSHACSQSCMLTVMRAHSHACSQSCVLTMDIAFWPICVLPSWAVCCWILASGGTLYLGSERACAVCVKASSSDVSKAQILAGRQRKKQQC</sequence>
<accession>A0ABQ7GX38</accession>
<dbReference type="Proteomes" id="UP000815325">
    <property type="component" value="Unassembled WGS sequence"/>
</dbReference>
<evidence type="ECO:0000313" key="2">
    <source>
        <dbReference type="Proteomes" id="UP000815325"/>
    </source>
</evidence>